<protein>
    <submittedName>
        <fullName evidence="1">DUF2161 domain-containing phosphodiesterase</fullName>
    </submittedName>
</protein>
<keyword evidence="2" id="KW-1185">Reference proteome</keyword>
<comment type="caution">
    <text evidence="1">The sequence shown here is derived from an EMBL/GenBank/DDBJ whole genome shotgun (WGS) entry which is preliminary data.</text>
</comment>
<evidence type="ECO:0000313" key="1">
    <source>
        <dbReference type="EMBL" id="MFC0476866.1"/>
    </source>
</evidence>
<sequence length="246" mass="28502">MVSKEKKLYEVDLYKPIQKFFSKLGYEVQGEVHHCDVVALKNDELIVVELKLSLTVDLLMQATKRQKLTDQVYIAIPKPKYKMNSKKWHDLCHLLKRLELGLIVVSFLKSGPKMEICFSPQPFNKQRNKNYHVRKRKKLIEEMMGRNVNYNVGGSSKTKIMTAYKENCIQIASLLERNGPMTPRALRQQGTGEKTLSILSKNYYGWFEKVNRGVYTISDVGKKELGNFPEVVNHFLVAEAEHNEKH</sequence>
<organism evidence="1 2">
    <name type="scientific">Robertmurraya beringensis</name>
    <dbReference type="NCBI Taxonomy" id="641660"/>
    <lineage>
        <taxon>Bacteria</taxon>
        <taxon>Bacillati</taxon>
        <taxon>Bacillota</taxon>
        <taxon>Bacilli</taxon>
        <taxon>Bacillales</taxon>
        <taxon>Bacillaceae</taxon>
        <taxon>Robertmurraya</taxon>
    </lineage>
</organism>
<reference evidence="1 2" key="1">
    <citation type="submission" date="2024-09" db="EMBL/GenBank/DDBJ databases">
        <authorList>
            <person name="Sun Q."/>
            <person name="Mori K."/>
        </authorList>
    </citation>
    <scope>NUCLEOTIDE SEQUENCE [LARGE SCALE GENOMIC DNA]</scope>
    <source>
        <strain evidence="1 2">CGMCC 1.9126</strain>
    </source>
</reference>
<dbReference type="EMBL" id="JBHLUU010000113">
    <property type="protein sequence ID" value="MFC0476866.1"/>
    <property type="molecule type" value="Genomic_DNA"/>
</dbReference>
<accession>A0ABV6KXZ8</accession>
<dbReference type="Pfam" id="PF09929">
    <property type="entry name" value="DUF2161"/>
    <property type="match status" value="1"/>
</dbReference>
<dbReference type="RefSeq" id="WP_377058647.1">
    <property type="nucleotide sequence ID" value="NZ_JBHLUU010000113.1"/>
</dbReference>
<dbReference type="Proteomes" id="UP001589738">
    <property type="component" value="Unassembled WGS sequence"/>
</dbReference>
<dbReference type="InterPro" id="IPR018679">
    <property type="entry name" value="DUF2161"/>
</dbReference>
<name>A0ABV6KXZ8_9BACI</name>
<proteinExistence type="predicted"/>
<gene>
    <name evidence="1" type="ORF">ACFFHF_16815</name>
</gene>
<evidence type="ECO:0000313" key="2">
    <source>
        <dbReference type="Proteomes" id="UP001589738"/>
    </source>
</evidence>